<keyword evidence="6" id="KW-0378">Hydrolase</keyword>
<evidence type="ECO:0000313" key="11">
    <source>
        <dbReference type="EMBL" id="MDX8056148.1"/>
    </source>
</evidence>
<keyword evidence="5" id="KW-0547">Nucleotide-binding</keyword>
<evidence type="ECO:0000256" key="4">
    <source>
        <dbReference type="ARBA" id="ARBA00022692"/>
    </source>
</evidence>
<evidence type="ECO:0000256" key="3">
    <source>
        <dbReference type="ARBA" id="ARBA00022475"/>
    </source>
</evidence>
<evidence type="ECO:0000256" key="7">
    <source>
        <dbReference type="ARBA" id="ARBA00022840"/>
    </source>
</evidence>
<evidence type="ECO:0000313" key="12">
    <source>
        <dbReference type="Proteomes" id="UP001271792"/>
    </source>
</evidence>
<evidence type="ECO:0000256" key="2">
    <source>
        <dbReference type="ARBA" id="ARBA00008149"/>
    </source>
</evidence>
<protein>
    <submittedName>
        <fullName evidence="11">Type VII secretion protein EccB</fullName>
    </submittedName>
</protein>
<keyword evidence="4 10" id="KW-0812">Transmembrane</keyword>
<evidence type="ECO:0000256" key="1">
    <source>
        <dbReference type="ARBA" id="ARBA00004162"/>
    </source>
</evidence>
<dbReference type="Pfam" id="PF05108">
    <property type="entry name" value="T7SS_ESX1_EccB"/>
    <property type="match status" value="1"/>
</dbReference>
<dbReference type="RefSeq" id="WP_319989828.1">
    <property type="nucleotide sequence ID" value="NZ_JAXAVV010000037.1"/>
</dbReference>
<dbReference type="PANTHER" id="PTHR40765">
    <property type="entry name" value="ESX-2 SECRETION SYSTEM ATPASE ECCB2"/>
    <property type="match status" value="1"/>
</dbReference>
<dbReference type="Gene3D" id="3.30.2390.20">
    <property type="entry name" value="Type VII secretion system EccB, repeat 1 domain"/>
    <property type="match status" value="1"/>
</dbReference>
<dbReference type="InterPro" id="IPR042485">
    <property type="entry name" value="T7SS_EccB_R3"/>
</dbReference>
<evidence type="ECO:0000256" key="6">
    <source>
        <dbReference type="ARBA" id="ARBA00022801"/>
    </source>
</evidence>
<evidence type="ECO:0000256" key="8">
    <source>
        <dbReference type="ARBA" id="ARBA00022989"/>
    </source>
</evidence>
<reference evidence="11 12" key="1">
    <citation type="submission" date="2023-11" db="EMBL/GenBank/DDBJ databases">
        <title>Lentzea sokolovensis, sp. nov., Lentzea kristufkii, sp. nov., and Lentzea miocenensis, sp. nov., rare actinobacteria from Sokolov Coal Basin, Miocene lacustrine sediment, Czech Republic.</title>
        <authorList>
            <person name="Lara A."/>
            <person name="Kotroba L."/>
            <person name="Nouioui I."/>
            <person name="Neumann-Schaal M."/>
            <person name="Mast Y."/>
            <person name="Chronakova A."/>
        </authorList>
    </citation>
    <scope>NUCLEOTIDE SEQUENCE [LARGE SCALE GENOMIC DNA]</scope>
    <source>
        <strain evidence="11 12">BCCO 10_0798</strain>
    </source>
</reference>
<proteinExistence type="inferred from homology"/>
<dbReference type="Gene3D" id="2.40.50.910">
    <property type="entry name" value="Type VII secretion system EccB, repeat 3 domain"/>
    <property type="match status" value="1"/>
</dbReference>
<keyword evidence="12" id="KW-1185">Reference proteome</keyword>
<dbReference type="PANTHER" id="PTHR40765:SF2">
    <property type="entry name" value="ESX-2 SECRETION SYSTEM ATPASE ECCB2"/>
    <property type="match status" value="1"/>
</dbReference>
<feature type="transmembrane region" description="Helical" evidence="10">
    <location>
        <begin position="50"/>
        <end position="70"/>
    </location>
</feature>
<dbReference type="InterPro" id="IPR044857">
    <property type="entry name" value="T7SS_EccB_R1"/>
</dbReference>
<keyword evidence="7" id="KW-0067">ATP-binding</keyword>
<comment type="similarity">
    <text evidence="2">Belongs to the EccB family.</text>
</comment>
<gene>
    <name evidence="11" type="primary">eccB</name>
    <name evidence="11" type="ORF">SK571_42815</name>
</gene>
<accession>A0ABU4U6E0</accession>
<evidence type="ECO:0000256" key="5">
    <source>
        <dbReference type="ARBA" id="ARBA00022741"/>
    </source>
</evidence>
<dbReference type="Proteomes" id="UP001271792">
    <property type="component" value="Unassembled WGS sequence"/>
</dbReference>
<evidence type="ECO:0000256" key="9">
    <source>
        <dbReference type="ARBA" id="ARBA00023136"/>
    </source>
</evidence>
<evidence type="ECO:0000256" key="10">
    <source>
        <dbReference type="SAM" id="Phobius"/>
    </source>
</evidence>
<dbReference type="InterPro" id="IPR007795">
    <property type="entry name" value="T7SS_EccB"/>
</dbReference>
<reference evidence="11 12" key="2">
    <citation type="submission" date="2023-11" db="EMBL/GenBank/DDBJ databases">
        <authorList>
            <person name="Lara A.C."/>
            <person name="Chronakova A."/>
        </authorList>
    </citation>
    <scope>NUCLEOTIDE SEQUENCE [LARGE SCALE GENOMIC DNA]</scope>
    <source>
        <strain evidence="11 12">BCCO 10_0798</strain>
    </source>
</reference>
<comment type="subcellular location">
    <subcellularLocation>
        <location evidence="1">Cell membrane</location>
        <topology evidence="1">Single-pass membrane protein</topology>
    </subcellularLocation>
</comment>
<dbReference type="NCBIfam" id="TIGR03919">
    <property type="entry name" value="T7SS_EccB"/>
    <property type="match status" value="1"/>
</dbReference>
<comment type="caution">
    <text evidence="11">The sequence shown here is derived from an EMBL/GenBank/DDBJ whole genome shotgun (WGS) entry which is preliminary data.</text>
</comment>
<organism evidence="11 12">
    <name type="scientific">Lentzea kristufekii</name>
    <dbReference type="NCBI Taxonomy" id="3095430"/>
    <lineage>
        <taxon>Bacteria</taxon>
        <taxon>Bacillati</taxon>
        <taxon>Actinomycetota</taxon>
        <taxon>Actinomycetes</taxon>
        <taxon>Pseudonocardiales</taxon>
        <taxon>Pseudonocardiaceae</taxon>
        <taxon>Lentzea</taxon>
    </lineage>
</organism>
<sequence>MDPGGERLMQSRRDQVQAYFFVVGRLVSGLMQGKPDVLEHPNKRFNSGTFVGVLIAGLIVACVGIFGLLFPGGNNSWRVPGTVVMEKESGARYVYLDGQLRPVLNLSSAMLAAGTEVRLAAVDRKSLTGVPVGTPIGIPGAPDGLPGADRLNTSAWTVCAKPADRHAVAGKPTVTLRLDQVHGSAVPQEKALLVSTKDGGVFLVWRGNRHKIADSLILEALGYNSVVPLSVSPAWLNVIPSGRDVQPPAIADVGKQGLPIAAKPGLVGQVYQLRNPATGSNELFVLKTDGLLPISRTVAAMLLVSPATKNAYPDASVRPLDVGPGDVSGVPLLPGDPISADLPRTPPELIDPGASGEPCLRFDPGVGAERAPVLLTLPLSTEDVAVPPAGKHAEGKTADQVVIPMGSGALVRTVPAPGALPGTAFLVTDLGVKYPLVSDEIAGVLGYGHVSGAGVPPAVLALLPTGPALDPKDALASRPISTPGS</sequence>
<keyword evidence="8 10" id="KW-1133">Transmembrane helix</keyword>
<name>A0ABU4U6E0_9PSEU</name>
<keyword evidence="3" id="KW-1003">Cell membrane</keyword>
<keyword evidence="9 10" id="KW-0472">Membrane</keyword>
<dbReference type="EMBL" id="JAXAVV010000037">
    <property type="protein sequence ID" value="MDX8056148.1"/>
    <property type="molecule type" value="Genomic_DNA"/>
</dbReference>